<dbReference type="Proteomes" id="UP000030672">
    <property type="component" value="Unassembled WGS sequence"/>
</dbReference>
<keyword evidence="3" id="KW-1185">Reference proteome</keyword>
<organism evidence="2 3">
    <name type="scientific">Aureobasidium melanogenum (strain CBS 110374)</name>
    <name type="common">Aureobasidium pullulans var. melanogenum</name>
    <dbReference type="NCBI Taxonomy" id="1043003"/>
    <lineage>
        <taxon>Eukaryota</taxon>
        <taxon>Fungi</taxon>
        <taxon>Dikarya</taxon>
        <taxon>Ascomycota</taxon>
        <taxon>Pezizomycotina</taxon>
        <taxon>Dothideomycetes</taxon>
        <taxon>Dothideomycetidae</taxon>
        <taxon>Dothideales</taxon>
        <taxon>Saccotheciaceae</taxon>
        <taxon>Aureobasidium</taxon>
    </lineage>
</organism>
<evidence type="ECO:0000313" key="3">
    <source>
        <dbReference type="Proteomes" id="UP000030672"/>
    </source>
</evidence>
<sequence>MPNTSSSSSVSTSSPPIMKEEPISASPSVSYPTPAIVKEAEDTATTTTSTLDDNDMINTAGPSTIRNKPGRPKGSRSKREMFLEKKLLL</sequence>
<dbReference type="AlphaFoldDB" id="A0A074VP49"/>
<reference evidence="2 3" key="1">
    <citation type="journal article" date="2014" name="BMC Genomics">
        <title>Genome sequencing of four Aureobasidium pullulans varieties: biotechnological potential, stress tolerance, and description of new species.</title>
        <authorList>
            <person name="Gostin Ar C."/>
            <person name="Ohm R.A."/>
            <person name="Kogej T."/>
            <person name="Sonjak S."/>
            <person name="Turk M."/>
            <person name="Zajc J."/>
            <person name="Zalar P."/>
            <person name="Grube M."/>
            <person name="Sun H."/>
            <person name="Han J."/>
            <person name="Sharma A."/>
            <person name="Chiniquy J."/>
            <person name="Ngan C.Y."/>
            <person name="Lipzen A."/>
            <person name="Barry K."/>
            <person name="Grigoriev I.V."/>
            <person name="Gunde-Cimerman N."/>
        </authorList>
    </citation>
    <scope>NUCLEOTIDE SEQUENCE [LARGE SCALE GENOMIC DNA]</scope>
    <source>
        <strain evidence="2 3">CBS 110374</strain>
    </source>
</reference>
<gene>
    <name evidence="2" type="ORF">M437DRAFT_87733</name>
</gene>
<dbReference type="RefSeq" id="XP_040876495.1">
    <property type="nucleotide sequence ID" value="XM_041028695.1"/>
</dbReference>
<dbReference type="GeneID" id="63922068"/>
<protein>
    <submittedName>
        <fullName evidence="2">Uncharacterized protein</fullName>
    </submittedName>
</protein>
<dbReference type="HOGENOM" id="CLU_2454333_0_0_1"/>
<accession>A0A074VP49</accession>
<feature type="compositionally biased region" description="Low complexity" evidence="1">
    <location>
        <begin position="1"/>
        <end position="14"/>
    </location>
</feature>
<evidence type="ECO:0000313" key="2">
    <source>
        <dbReference type="EMBL" id="KEQ59472.1"/>
    </source>
</evidence>
<feature type="compositionally biased region" description="Basic and acidic residues" evidence="1">
    <location>
        <begin position="77"/>
        <end position="89"/>
    </location>
</feature>
<feature type="compositionally biased region" description="Polar residues" evidence="1">
    <location>
        <begin position="56"/>
        <end position="66"/>
    </location>
</feature>
<feature type="region of interest" description="Disordered" evidence="1">
    <location>
        <begin position="1"/>
        <end position="89"/>
    </location>
</feature>
<dbReference type="EMBL" id="KL584848">
    <property type="protein sequence ID" value="KEQ59472.1"/>
    <property type="molecule type" value="Genomic_DNA"/>
</dbReference>
<proteinExistence type="predicted"/>
<evidence type="ECO:0000256" key="1">
    <source>
        <dbReference type="SAM" id="MobiDB-lite"/>
    </source>
</evidence>
<name>A0A074VP49_AURM1</name>